<reference evidence="4 5" key="1">
    <citation type="submission" date="2019-03" db="EMBL/GenBank/DDBJ databases">
        <title>Three New Species of Nocardioides, Nocardioides euryhalodurans sp. nov., Nocardioides seonyuensis sp. nov. and Nocardioides eburneoflavus sp. nov. Iolated from Soil.</title>
        <authorList>
            <person name="Roh S.G."/>
            <person name="Lee C."/>
            <person name="Kim M.-K."/>
            <person name="Kim S.B."/>
        </authorList>
    </citation>
    <scope>NUCLEOTIDE SEQUENCE [LARGE SCALE GENOMIC DNA]</scope>
    <source>
        <strain evidence="4 5">MMS17-SY207-3</strain>
    </source>
</reference>
<dbReference type="Pfam" id="PF11887">
    <property type="entry name" value="Mce4_CUP1"/>
    <property type="match status" value="1"/>
</dbReference>
<keyword evidence="1" id="KW-0472">Membrane</keyword>
<dbReference type="PANTHER" id="PTHR33371">
    <property type="entry name" value="INTERMEMBRANE PHOSPHOLIPID TRANSPORT SYSTEM BINDING PROTEIN MLAD-RELATED"/>
    <property type="match status" value="1"/>
</dbReference>
<dbReference type="RefSeq" id="WP_135267659.1">
    <property type="nucleotide sequence ID" value="NZ_CP038436.1"/>
</dbReference>
<dbReference type="KEGG" id="nsn:EXE58_09525"/>
<organism evidence="4 5">
    <name type="scientific">Nocardioides seonyuensis</name>
    <dbReference type="NCBI Taxonomy" id="2518371"/>
    <lineage>
        <taxon>Bacteria</taxon>
        <taxon>Bacillati</taxon>
        <taxon>Actinomycetota</taxon>
        <taxon>Actinomycetes</taxon>
        <taxon>Propionibacteriales</taxon>
        <taxon>Nocardioidaceae</taxon>
        <taxon>Nocardioides</taxon>
    </lineage>
</organism>
<keyword evidence="1" id="KW-1133">Transmembrane helix</keyword>
<dbReference type="Pfam" id="PF02470">
    <property type="entry name" value="MlaD"/>
    <property type="match status" value="1"/>
</dbReference>
<keyword evidence="5" id="KW-1185">Reference proteome</keyword>
<dbReference type="PANTHER" id="PTHR33371:SF18">
    <property type="entry name" value="MCE-FAMILY PROTEIN MCE3C"/>
    <property type="match status" value="1"/>
</dbReference>
<dbReference type="Proteomes" id="UP000294853">
    <property type="component" value="Chromosome"/>
</dbReference>
<evidence type="ECO:0000259" key="2">
    <source>
        <dbReference type="Pfam" id="PF02470"/>
    </source>
</evidence>
<dbReference type="GO" id="GO:0005576">
    <property type="term" value="C:extracellular region"/>
    <property type="evidence" value="ECO:0007669"/>
    <property type="project" value="TreeGrafter"/>
</dbReference>
<proteinExistence type="predicted"/>
<evidence type="ECO:0000313" key="4">
    <source>
        <dbReference type="EMBL" id="QBX55668.1"/>
    </source>
</evidence>
<dbReference type="InterPro" id="IPR005693">
    <property type="entry name" value="Mce"/>
</dbReference>
<name>A0A4P7IET2_9ACTN</name>
<evidence type="ECO:0000256" key="1">
    <source>
        <dbReference type="SAM" id="Phobius"/>
    </source>
</evidence>
<gene>
    <name evidence="4" type="ORF">EXE58_09525</name>
</gene>
<dbReference type="NCBIfam" id="TIGR00996">
    <property type="entry name" value="Mtu_fam_mce"/>
    <property type="match status" value="1"/>
</dbReference>
<feature type="domain" description="Mce/MlaD" evidence="2">
    <location>
        <begin position="39"/>
        <end position="112"/>
    </location>
</feature>
<dbReference type="AlphaFoldDB" id="A0A4P7IET2"/>
<dbReference type="OrthoDB" id="5241191at2"/>
<protein>
    <submittedName>
        <fullName evidence="4">MCE family protein</fullName>
    </submittedName>
</protein>
<evidence type="ECO:0000313" key="5">
    <source>
        <dbReference type="Proteomes" id="UP000294853"/>
    </source>
</evidence>
<dbReference type="PRINTS" id="PR01782">
    <property type="entry name" value="MCEVIRFACTOR"/>
</dbReference>
<dbReference type="InterPro" id="IPR024516">
    <property type="entry name" value="Mce_C"/>
</dbReference>
<dbReference type="InterPro" id="IPR052336">
    <property type="entry name" value="MlaD_Phospholipid_Transporter"/>
</dbReference>
<evidence type="ECO:0000259" key="3">
    <source>
        <dbReference type="Pfam" id="PF11887"/>
    </source>
</evidence>
<dbReference type="EMBL" id="CP038436">
    <property type="protein sequence ID" value="QBX55668.1"/>
    <property type="molecule type" value="Genomic_DNA"/>
</dbReference>
<accession>A0A4P7IET2</accession>
<sequence length="334" mass="36183">MRISFSERNPAWIGVIGMVVLTVLCGMTFYSDSLPGVAGKTYSAEVAESAGITDGAEVRVAGVKVGKVSDVRLDGAKVIVEFRAKGVSLGEDTRAAIKIKSLLGQKYLALTPAGDGELDGPIPLERTTVPYDVALAFEDLSRNVGAIKTERMAKSFDVLADSFERTPKALRQMLEGMSALATTISKRDDELASLMQSSAEITGVFSGLSTEIESLLNDGDLLLDELAARREAIHELLVGTQRLSTQLTALVRENEDELSPALAKLDKVSRILNRNHSEIDQAMKLIGPYYRMLNSATGTGRWIDGYVCGLFDEDKRPELDPGAERNCNPGRRNS</sequence>
<keyword evidence="1" id="KW-0812">Transmembrane</keyword>
<dbReference type="InterPro" id="IPR003399">
    <property type="entry name" value="Mce/MlaD"/>
</dbReference>
<feature type="transmembrane region" description="Helical" evidence="1">
    <location>
        <begin position="12"/>
        <end position="30"/>
    </location>
</feature>
<feature type="domain" description="Mammalian cell entry C-terminal" evidence="3">
    <location>
        <begin position="121"/>
        <end position="284"/>
    </location>
</feature>